<gene>
    <name evidence="4" type="ORF">CNMCM5793_004056</name>
</gene>
<accession>A0A8H6PEL6</accession>
<name>A0A8H6PEL6_9EURO</name>
<keyword evidence="5" id="KW-1185">Reference proteome</keyword>
<evidence type="ECO:0000256" key="1">
    <source>
        <dbReference type="ARBA" id="ARBA00023604"/>
    </source>
</evidence>
<feature type="domain" description="Gfo/Idh/MocA-like oxidoreductase N-terminal" evidence="2">
    <location>
        <begin position="5"/>
        <end position="134"/>
    </location>
</feature>
<dbReference type="SUPFAM" id="SSF51735">
    <property type="entry name" value="NAD(P)-binding Rossmann-fold domains"/>
    <property type="match status" value="1"/>
</dbReference>
<comment type="caution">
    <text evidence="4">The sequence shown here is derived from an EMBL/GenBank/DDBJ whole genome shotgun (WGS) entry which is preliminary data.</text>
</comment>
<dbReference type="InterPro" id="IPR055080">
    <property type="entry name" value="Gal80p-like_C"/>
</dbReference>
<dbReference type="InterPro" id="IPR036291">
    <property type="entry name" value="NAD(P)-bd_dom_sf"/>
</dbReference>
<sequence>MSAIRVGLIGLSGATDYKGTAWAPSAHLPFLQRSEHFTIAALLNTSVESAQAAIEKYSLPKDTKAYGDPQDLANDPDIDLVVCVVRVDRHFQTVRPSLEAGKTVFVEWPLDRNLEVARETAALAAAHDAKTVVGLQACYAPVVRKLRQLVHEGAIGRVLSSSLLGSCGNDVATESRNVRYFLNRTVGGNLMSIHVGHTLETVNSVLGEFKAFTSSCAISRPELDIVDYADGGRVIEKSVHNTVPDQILMHGTTETSNAFVTINLYAGKEMPGLPRLDWRIQGEKGWLRVTSPMLFLNVGTPETKLELYSTETGQVEEVKVDKEEWDALPIPAQNIARLYEAYRKGEWYPTFDWAEHLGQSAIPEASTDRGSHNGTVKGPIATEAPFLNRISVDKSGAITRVMSVEANKAHPPARPTFEIEEHPIDEVRQIKVGVLGAGLSGITAGVLLPAKVPGLDLRIYDKNADVGGTWFENTYPGVRCDVLSHAYQSGFEPNTQWSEEFAQGHERSRKYFSFAFVVVELEPAASKDRVTYHLPAEAPDLLKGRYQIINVWRPIRTILKDPLAVADAHSVPDADLVPTKLIYANRVGETYSVRANPGFRWYFRYAQPPELVTLIKCFDSKTDGRARRVPHSAFVDPATEGEAPRESIEVRALVFHPEDRLHHPQCKSPTWDRVGSQAVSYGLDSVKIMSSVGSTYRNFG</sequence>
<comment type="similarity">
    <text evidence="1">Belongs to the asaB hydroxylase/desaturase family.</text>
</comment>
<dbReference type="Gene3D" id="3.50.50.60">
    <property type="entry name" value="FAD/NAD(P)-binding domain"/>
    <property type="match status" value="1"/>
</dbReference>
<dbReference type="GO" id="GO:0000166">
    <property type="term" value="F:nucleotide binding"/>
    <property type="evidence" value="ECO:0007669"/>
    <property type="project" value="InterPro"/>
</dbReference>
<dbReference type="Pfam" id="PF01408">
    <property type="entry name" value="GFO_IDH_MocA"/>
    <property type="match status" value="1"/>
</dbReference>
<organism evidence="4 5">
    <name type="scientific">Aspergillus hiratsukae</name>
    <dbReference type="NCBI Taxonomy" id="1194566"/>
    <lineage>
        <taxon>Eukaryota</taxon>
        <taxon>Fungi</taxon>
        <taxon>Dikarya</taxon>
        <taxon>Ascomycota</taxon>
        <taxon>Pezizomycotina</taxon>
        <taxon>Eurotiomycetes</taxon>
        <taxon>Eurotiomycetidae</taxon>
        <taxon>Eurotiales</taxon>
        <taxon>Aspergillaceae</taxon>
        <taxon>Aspergillus</taxon>
        <taxon>Aspergillus subgen. Fumigati</taxon>
    </lineage>
</organism>
<dbReference type="SUPFAM" id="SSF55347">
    <property type="entry name" value="Glyceraldehyde-3-phosphate dehydrogenase-like, C-terminal domain"/>
    <property type="match status" value="1"/>
</dbReference>
<dbReference type="PANTHER" id="PTHR34598">
    <property type="entry name" value="BLL6449 PROTEIN"/>
    <property type="match status" value="1"/>
</dbReference>
<dbReference type="Gene3D" id="3.40.50.720">
    <property type="entry name" value="NAD(P)-binding Rossmann-like Domain"/>
    <property type="match status" value="1"/>
</dbReference>
<dbReference type="NCBIfam" id="NF041278">
    <property type="entry name" value="CmcJ_NvfI_EfuI"/>
    <property type="match status" value="1"/>
</dbReference>
<dbReference type="OrthoDB" id="64915at2759"/>
<dbReference type="Gene3D" id="3.30.360.10">
    <property type="entry name" value="Dihydrodipicolinate Reductase, domain 2"/>
    <property type="match status" value="1"/>
</dbReference>
<evidence type="ECO:0000313" key="5">
    <source>
        <dbReference type="Proteomes" id="UP000630445"/>
    </source>
</evidence>
<dbReference type="Pfam" id="PF22685">
    <property type="entry name" value="Gal80p_C-like"/>
    <property type="match status" value="1"/>
</dbReference>
<dbReference type="InterPro" id="IPR044053">
    <property type="entry name" value="AsaB-like"/>
</dbReference>
<evidence type="ECO:0000259" key="2">
    <source>
        <dbReference type="Pfam" id="PF01408"/>
    </source>
</evidence>
<evidence type="ECO:0000313" key="4">
    <source>
        <dbReference type="EMBL" id="KAF7131069.1"/>
    </source>
</evidence>
<dbReference type="Proteomes" id="UP000630445">
    <property type="component" value="Unassembled WGS sequence"/>
</dbReference>
<proteinExistence type="inferred from homology"/>
<feature type="domain" description="Gal80p-like C-terminal" evidence="3">
    <location>
        <begin position="141"/>
        <end position="290"/>
    </location>
</feature>
<dbReference type="PANTHER" id="PTHR34598:SF3">
    <property type="entry name" value="OXIDOREDUCTASE AN1597"/>
    <property type="match status" value="1"/>
</dbReference>
<dbReference type="Pfam" id="PF13450">
    <property type="entry name" value="NAD_binding_8"/>
    <property type="match status" value="1"/>
</dbReference>
<dbReference type="GO" id="GO:0016491">
    <property type="term" value="F:oxidoreductase activity"/>
    <property type="evidence" value="ECO:0007669"/>
    <property type="project" value="InterPro"/>
</dbReference>
<evidence type="ECO:0000259" key="3">
    <source>
        <dbReference type="Pfam" id="PF22685"/>
    </source>
</evidence>
<dbReference type="InterPro" id="IPR036188">
    <property type="entry name" value="FAD/NAD-bd_sf"/>
</dbReference>
<dbReference type="AlphaFoldDB" id="A0A8H6PEL6"/>
<dbReference type="EMBL" id="JACBAD010001878">
    <property type="protein sequence ID" value="KAF7131069.1"/>
    <property type="molecule type" value="Genomic_DNA"/>
</dbReference>
<dbReference type="SUPFAM" id="SSF51905">
    <property type="entry name" value="FAD/NAD(P)-binding domain"/>
    <property type="match status" value="1"/>
</dbReference>
<reference evidence="4" key="1">
    <citation type="submission" date="2020-06" db="EMBL/GenBank/DDBJ databases">
        <title>Draft genome sequences of strains closely related to Aspergillus parafelis and Aspergillus hiratsukae.</title>
        <authorList>
            <person name="Dos Santos R.A.C."/>
            <person name="Rivero-Menendez O."/>
            <person name="Steenwyk J.L."/>
            <person name="Mead M.E."/>
            <person name="Goldman G.H."/>
            <person name="Alastruey-Izquierdo A."/>
            <person name="Rokas A."/>
        </authorList>
    </citation>
    <scope>NUCLEOTIDE SEQUENCE</scope>
    <source>
        <strain evidence="4">CNM-CM5793</strain>
    </source>
</reference>
<dbReference type="InterPro" id="IPR000683">
    <property type="entry name" value="Gfo/Idh/MocA-like_OxRdtase_N"/>
</dbReference>
<evidence type="ECO:0008006" key="6">
    <source>
        <dbReference type="Google" id="ProtNLM"/>
    </source>
</evidence>
<protein>
    <recommendedName>
        <fullName evidence="6">Gfo/Idh/MocA-like oxidoreductase N-terminal domain-containing protein</fullName>
    </recommendedName>
</protein>